<gene>
    <name evidence="1" type="ORF">Pint_36638</name>
</gene>
<evidence type="ECO:0000313" key="2">
    <source>
        <dbReference type="Proteomes" id="UP001163603"/>
    </source>
</evidence>
<name>A0ACC0Y4R0_9ROSI</name>
<sequence length="484" mass="54008">MNNKAELVFIPAPGVGHLGSTVELAKLLLHRHQRISITVLVMKLPFDSKVNTYLNSLSAGDRISFLHLPNDDLQGFNPKKLFPSFIECHKTLVKEAVSKLVHSESVSDDPPRLAGFVLDLFCTSMIDVADEFGVPSYIFFTSSAGYLGLMLHAQALYDEQNKHIIELKDSDSELEVPSLVNPIPARVLPSVYLEKDWSMIGFQLARSFRRVKGIVVNSFMELESYTIKSFSNGETNIPPVYPVGPVLNLEGNSIDLGSGGSKTKTEIMDWLDDQPPSSVVFLCFGSMGSFDEDQVKEIACALEQSGQRFLWSLRQRRPKGQSGAPRDYTNLTDVLPEGFLDRTVGIGKVMGWAPQVSILAHKAIGGFVSHCGWNSILESIWFEVPMATWPIYAEQQFNAFEMVIELGVAVEIKMDYRKEFSGENQMIVRSREIEKGIKKLMEDENAIRKRVKEISEKSKKAMMEGGSSFTLLGCFIDDVMSNLS</sequence>
<dbReference type="Proteomes" id="UP001163603">
    <property type="component" value="Chromosome 9"/>
</dbReference>
<dbReference type="EMBL" id="CM047744">
    <property type="protein sequence ID" value="KAJ0028644.1"/>
    <property type="molecule type" value="Genomic_DNA"/>
</dbReference>
<reference evidence="2" key="1">
    <citation type="journal article" date="2023" name="G3 (Bethesda)">
        <title>Genome assembly and association tests identify interacting loci associated with vigor, precocity, and sex in interspecific pistachio rootstocks.</title>
        <authorList>
            <person name="Palmer W."/>
            <person name="Jacygrad E."/>
            <person name="Sagayaradj S."/>
            <person name="Cavanaugh K."/>
            <person name="Han R."/>
            <person name="Bertier L."/>
            <person name="Beede B."/>
            <person name="Kafkas S."/>
            <person name="Golino D."/>
            <person name="Preece J."/>
            <person name="Michelmore R."/>
        </authorList>
    </citation>
    <scope>NUCLEOTIDE SEQUENCE [LARGE SCALE GENOMIC DNA]</scope>
</reference>
<accession>A0ACC0Y4R0</accession>
<keyword evidence="2" id="KW-1185">Reference proteome</keyword>
<comment type="caution">
    <text evidence="1">The sequence shown here is derived from an EMBL/GenBank/DDBJ whole genome shotgun (WGS) entry which is preliminary data.</text>
</comment>
<proteinExistence type="predicted"/>
<evidence type="ECO:0000313" key="1">
    <source>
        <dbReference type="EMBL" id="KAJ0028644.1"/>
    </source>
</evidence>
<organism evidence="1 2">
    <name type="scientific">Pistacia integerrima</name>
    <dbReference type="NCBI Taxonomy" id="434235"/>
    <lineage>
        <taxon>Eukaryota</taxon>
        <taxon>Viridiplantae</taxon>
        <taxon>Streptophyta</taxon>
        <taxon>Embryophyta</taxon>
        <taxon>Tracheophyta</taxon>
        <taxon>Spermatophyta</taxon>
        <taxon>Magnoliopsida</taxon>
        <taxon>eudicotyledons</taxon>
        <taxon>Gunneridae</taxon>
        <taxon>Pentapetalae</taxon>
        <taxon>rosids</taxon>
        <taxon>malvids</taxon>
        <taxon>Sapindales</taxon>
        <taxon>Anacardiaceae</taxon>
        <taxon>Pistacia</taxon>
    </lineage>
</organism>
<protein>
    <submittedName>
        <fullName evidence="1">Uncharacterized protein</fullName>
    </submittedName>
</protein>